<feature type="transmembrane region" description="Helical" evidence="5">
    <location>
        <begin position="12"/>
        <end position="31"/>
    </location>
</feature>
<proteinExistence type="predicted"/>
<keyword evidence="3 5" id="KW-1133">Transmembrane helix</keyword>
<comment type="subcellular location">
    <subcellularLocation>
        <location evidence="1">Membrane</location>
        <topology evidence="1">Multi-pass membrane protein</topology>
    </subcellularLocation>
</comment>
<dbReference type="SUPFAM" id="SSF55729">
    <property type="entry name" value="Acyl-CoA N-acyltransferases (Nat)"/>
    <property type="match status" value="1"/>
</dbReference>
<dbReference type="PROSITE" id="PS51186">
    <property type="entry name" value="GNAT"/>
    <property type="match status" value="1"/>
</dbReference>
<dbReference type="SUPFAM" id="SSF144091">
    <property type="entry name" value="Rhomboid-like"/>
    <property type="match status" value="1"/>
</dbReference>
<feature type="domain" description="N-acetyltransferase" evidence="6">
    <location>
        <begin position="182"/>
        <end position="329"/>
    </location>
</feature>
<keyword evidence="8" id="KW-1185">Reference proteome</keyword>
<dbReference type="Gene3D" id="1.20.1540.10">
    <property type="entry name" value="Rhomboid-like"/>
    <property type="match status" value="1"/>
</dbReference>
<reference evidence="7 8" key="1">
    <citation type="submission" date="2020-06" db="EMBL/GenBank/DDBJ databases">
        <title>Sulfitobacter algicola sp. nov., isolated from green algae.</title>
        <authorList>
            <person name="Wang C."/>
        </authorList>
    </citation>
    <scope>NUCLEOTIDE SEQUENCE [LARGE SCALE GENOMIC DNA]</scope>
    <source>
        <strain evidence="7 8">1151</strain>
    </source>
</reference>
<comment type="caution">
    <text evidence="7">The sequence shown here is derived from an EMBL/GenBank/DDBJ whole genome shotgun (WGS) entry which is preliminary data.</text>
</comment>
<dbReference type="RefSeq" id="WP_174139340.1">
    <property type="nucleotide sequence ID" value="NZ_JABUFE010000010.1"/>
</dbReference>
<name>A0ABX2IZQ2_9RHOB</name>
<feature type="transmembrane region" description="Helical" evidence="5">
    <location>
        <begin position="155"/>
        <end position="177"/>
    </location>
</feature>
<dbReference type="CDD" id="cd04301">
    <property type="entry name" value="NAT_SF"/>
    <property type="match status" value="1"/>
</dbReference>
<evidence type="ECO:0000256" key="3">
    <source>
        <dbReference type="ARBA" id="ARBA00022989"/>
    </source>
</evidence>
<dbReference type="Pfam" id="PF00583">
    <property type="entry name" value="Acetyltransf_1"/>
    <property type="match status" value="1"/>
</dbReference>
<accession>A0ABX2IZQ2</accession>
<evidence type="ECO:0000256" key="2">
    <source>
        <dbReference type="ARBA" id="ARBA00022692"/>
    </source>
</evidence>
<keyword evidence="2 5" id="KW-0812">Transmembrane</keyword>
<feature type="transmembrane region" description="Helical" evidence="5">
    <location>
        <begin position="132"/>
        <end position="149"/>
    </location>
</feature>
<evidence type="ECO:0000313" key="8">
    <source>
        <dbReference type="Proteomes" id="UP000777935"/>
    </source>
</evidence>
<evidence type="ECO:0000256" key="1">
    <source>
        <dbReference type="ARBA" id="ARBA00004141"/>
    </source>
</evidence>
<dbReference type="Proteomes" id="UP000777935">
    <property type="component" value="Unassembled WGS sequence"/>
</dbReference>
<dbReference type="Gene3D" id="3.40.630.30">
    <property type="match status" value="1"/>
</dbReference>
<dbReference type="EMBL" id="JABUFE010000010">
    <property type="protein sequence ID" value="NSX56188.1"/>
    <property type="molecule type" value="Genomic_DNA"/>
</dbReference>
<evidence type="ECO:0000256" key="4">
    <source>
        <dbReference type="ARBA" id="ARBA00023136"/>
    </source>
</evidence>
<evidence type="ECO:0000256" key="5">
    <source>
        <dbReference type="SAM" id="Phobius"/>
    </source>
</evidence>
<sequence>MTSDPKGAETSGFFPVTVALILAGSAAFYIWGPGGFAVPAAPLTDRFGMALANIFRHGTQMHLLGNMVLIGFAGYFIETRTNALFLITLAVVAAFVGTALELYLVDDRFVGLSGIAYAMAAFALCSPKKTGLNPVWALIIAGAAVFETVHQWSEIAVFVHIGGAVTGGVFAMLGGLFGGGGPRLKPMEFKHLRYVIDIINETDEDDAAEAEEDLLESQFANMFVLLERGNVLGVTGYSPIEDTDKAVWLSWTYLAKMHRGQGLGKLMVNDLLKSLADQGARKMFISTSDYTEDGVDIYADARAFYQSLGAFEELRVPAYHSADEAKIIYGLINSEAVPARAEDFPPAKGVTFTGAPQAPESEGGAALTWKEEGIGVNGLAEVIRKAQAGGARILVTSLPQDISALAAPDLEHYGFEKVGSLADYYAVGEAQDWWTYRLK</sequence>
<feature type="transmembrane region" description="Helical" evidence="5">
    <location>
        <begin position="59"/>
        <end position="77"/>
    </location>
</feature>
<dbReference type="InterPro" id="IPR000182">
    <property type="entry name" value="GNAT_dom"/>
</dbReference>
<organism evidence="7 8">
    <name type="scientific">Parasulfitobacter algicola</name>
    <dbReference type="NCBI Taxonomy" id="2614809"/>
    <lineage>
        <taxon>Bacteria</taxon>
        <taxon>Pseudomonadati</taxon>
        <taxon>Pseudomonadota</taxon>
        <taxon>Alphaproteobacteria</taxon>
        <taxon>Rhodobacterales</taxon>
        <taxon>Roseobacteraceae</taxon>
        <taxon>Parasulfitobacter</taxon>
    </lineage>
</organism>
<feature type="transmembrane region" description="Helical" evidence="5">
    <location>
        <begin position="84"/>
        <end position="103"/>
    </location>
</feature>
<gene>
    <name evidence="7" type="ORF">HRQ87_15440</name>
</gene>
<dbReference type="InterPro" id="IPR035952">
    <property type="entry name" value="Rhomboid-like_sf"/>
</dbReference>
<dbReference type="Pfam" id="PF01694">
    <property type="entry name" value="Rhomboid"/>
    <property type="match status" value="1"/>
</dbReference>
<keyword evidence="4 5" id="KW-0472">Membrane</keyword>
<dbReference type="InterPro" id="IPR016181">
    <property type="entry name" value="Acyl_CoA_acyltransferase"/>
</dbReference>
<evidence type="ECO:0000259" key="6">
    <source>
        <dbReference type="PROSITE" id="PS51186"/>
    </source>
</evidence>
<evidence type="ECO:0000313" key="7">
    <source>
        <dbReference type="EMBL" id="NSX56188.1"/>
    </source>
</evidence>
<dbReference type="InterPro" id="IPR022764">
    <property type="entry name" value="Peptidase_S54_rhomboid_dom"/>
</dbReference>
<protein>
    <submittedName>
        <fullName evidence="7">GNAT family N-acetyltransferase</fullName>
    </submittedName>
</protein>